<comment type="caution">
    <text evidence="1">The sequence shown here is derived from an EMBL/GenBank/DDBJ whole genome shotgun (WGS) entry which is preliminary data.</text>
</comment>
<evidence type="ECO:0000313" key="1">
    <source>
        <dbReference type="EMBL" id="PJE79938.1"/>
    </source>
</evidence>
<dbReference type="AlphaFoldDB" id="A0A2H9T9Y6"/>
<gene>
    <name evidence="1" type="ORF">CI610_01064</name>
</gene>
<name>A0A2H9T9Y6_9ZZZZ</name>
<reference evidence="1" key="1">
    <citation type="journal article" date="2017" name="Appl. Environ. Microbiol.">
        <title>Molecular characterization of an Endozoicomonas-like organism causing infection in king scallop Pecten maximus L.</title>
        <authorList>
            <person name="Cano I."/>
            <person name="van Aerle R."/>
            <person name="Ross S."/>
            <person name="Verner-Jeffreys D.W."/>
            <person name="Paley R.K."/>
            <person name="Rimmer G."/>
            <person name="Ryder D."/>
            <person name="Hooper P."/>
            <person name="Stone D."/>
            <person name="Feist S.W."/>
        </authorList>
    </citation>
    <scope>NUCLEOTIDE SEQUENCE</scope>
</reference>
<proteinExistence type="predicted"/>
<protein>
    <submittedName>
        <fullName evidence="1">Uncharacterized protein</fullName>
    </submittedName>
</protein>
<sequence length="262" mass="29852">MQNRGIPACSYFIIIFFILSSSVCIAGNTELRDAIEKSHLKFQFPEGHNSGLLMNLVKKCNNKIDLRKDVLLFIYCLSPEQVFDELMKESGYIEVDCQLFVQVACLLLSDDFKTPGFTLLKGVISVDEVYHCDREVAFLVPENQEVFDFLSSENGVWFISKTNWVIRDGDKWLGIVNSGVKSGIFKAWARMTKNQLRNEVDDIHRVHGKGMKDNGDVIEGEAGRLGCMANVLDCHFKMKHCDKWKIISNKGREEKVTIESKQ</sequence>
<accession>A0A2H9T9Y6</accession>
<dbReference type="EMBL" id="NSIT01000040">
    <property type="protein sequence ID" value="PJE79938.1"/>
    <property type="molecule type" value="Genomic_DNA"/>
</dbReference>
<organism evidence="1">
    <name type="scientific">invertebrate metagenome</name>
    <dbReference type="NCBI Taxonomy" id="1711999"/>
    <lineage>
        <taxon>unclassified sequences</taxon>
        <taxon>metagenomes</taxon>
        <taxon>organismal metagenomes</taxon>
    </lineage>
</organism>